<evidence type="ECO:0008006" key="3">
    <source>
        <dbReference type="Google" id="ProtNLM"/>
    </source>
</evidence>
<name>A0ABP0XW82_9ROSI</name>
<dbReference type="EMBL" id="OZ021745">
    <property type="protein sequence ID" value="CAK9312421.1"/>
    <property type="molecule type" value="Genomic_DNA"/>
</dbReference>
<keyword evidence="2" id="KW-1185">Reference proteome</keyword>
<proteinExistence type="predicted"/>
<dbReference type="Proteomes" id="UP001642487">
    <property type="component" value="Chromosome 11"/>
</dbReference>
<gene>
    <name evidence="1" type="ORF">CITCOLO1_LOCUS4110</name>
</gene>
<accession>A0ABP0XW82</accession>
<evidence type="ECO:0000313" key="2">
    <source>
        <dbReference type="Proteomes" id="UP001642487"/>
    </source>
</evidence>
<organism evidence="1 2">
    <name type="scientific">Citrullus colocynthis</name>
    <name type="common">colocynth</name>
    <dbReference type="NCBI Taxonomy" id="252529"/>
    <lineage>
        <taxon>Eukaryota</taxon>
        <taxon>Viridiplantae</taxon>
        <taxon>Streptophyta</taxon>
        <taxon>Embryophyta</taxon>
        <taxon>Tracheophyta</taxon>
        <taxon>Spermatophyta</taxon>
        <taxon>Magnoliopsida</taxon>
        <taxon>eudicotyledons</taxon>
        <taxon>Gunneridae</taxon>
        <taxon>Pentapetalae</taxon>
        <taxon>rosids</taxon>
        <taxon>fabids</taxon>
        <taxon>Cucurbitales</taxon>
        <taxon>Cucurbitaceae</taxon>
        <taxon>Benincaseae</taxon>
        <taxon>Citrullus</taxon>
    </lineage>
</organism>
<protein>
    <recommendedName>
        <fullName evidence="3">Secreted protein</fullName>
    </recommendedName>
</protein>
<evidence type="ECO:0000313" key="1">
    <source>
        <dbReference type="EMBL" id="CAK9312421.1"/>
    </source>
</evidence>
<sequence>MIISCGVLFCQITAVPVCIFLTFSAWLFSSLPSARPLVAAALLLPCRRCRCCCHDVDVRYTGEQFPQLPMVPYVKTKHAVELRCCCCLRLL</sequence>
<reference evidence="1 2" key="1">
    <citation type="submission" date="2024-03" db="EMBL/GenBank/DDBJ databases">
        <authorList>
            <person name="Gkanogiannis A."/>
            <person name="Becerra Lopez-Lavalle L."/>
        </authorList>
    </citation>
    <scope>NUCLEOTIDE SEQUENCE [LARGE SCALE GENOMIC DNA]</scope>
</reference>